<comment type="catalytic activity">
    <reaction evidence="14">
        <text>a 2,3-saturated acyl-[ACP] + NADP(+) = a (2E)-enoyl-[ACP] + NADPH + H(+)</text>
        <dbReference type="Rhea" id="RHEA:22564"/>
        <dbReference type="Rhea" id="RHEA-COMP:9925"/>
        <dbReference type="Rhea" id="RHEA-COMP:9926"/>
        <dbReference type="ChEBI" id="CHEBI:15378"/>
        <dbReference type="ChEBI" id="CHEBI:57783"/>
        <dbReference type="ChEBI" id="CHEBI:58349"/>
        <dbReference type="ChEBI" id="CHEBI:78784"/>
        <dbReference type="ChEBI" id="CHEBI:78785"/>
        <dbReference type="EC" id="1.3.1.104"/>
    </reaction>
</comment>
<evidence type="ECO:0000256" key="13">
    <source>
        <dbReference type="ARBA" id="ARBA00042123"/>
    </source>
</evidence>
<gene>
    <name evidence="16" type="ORF">LNINA_LOCUS14563</name>
</gene>
<dbReference type="InterPro" id="IPR013154">
    <property type="entry name" value="ADH-like_N"/>
</dbReference>
<dbReference type="SUPFAM" id="SSF51735">
    <property type="entry name" value="NAD(P)-binding Rossmann-fold domains"/>
    <property type="match status" value="1"/>
</dbReference>
<evidence type="ECO:0000256" key="9">
    <source>
        <dbReference type="ARBA" id="ARBA00023128"/>
    </source>
</evidence>
<evidence type="ECO:0000256" key="7">
    <source>
        <dbReference type="ARBA" id="ARBA00023002"/>
    </source>
</evidence>
<dbReference type="Proteomes" id="UP001497472">
    <property type="component" value="Unassembled WGS sequence"/>
</dbReference>
<dbReference type="EMBL" id="CAVLEF010000280">
    <property type="protein sequence ID" value="CAK1555775.1"/>
    <property type="molecule type" value="Genomic_DNA"/>
</dbReference>
<evidence type="ECO:0000256" key="4">
    <source>
        <dbReference type="ARBA" id="ARBA00022832"/>
    </source>
</evidence>
<dbReference type="InterPro" id="IPR011032">
    <property type="entry name" value="GroES-like_sf"/>
</dbReference>
<evidence type="ECO:0000256" key="12">
    <source>
        <dbReference type="ARBA" id="ARBA00041058"/>
    </source>
</evidence>
<keyword evidence="7" id="KW-0560">Oxidoreductase</keyword>
<keyword evidence="17" id="KW-1185">Reference proteome</keyword>
<keyword evidence="5" id="KW-0521">NADP</keyword>
<comment type="caution">
    <text evidence="16">The sequence shown here is derived from an EMBL/GenBank/DDBJ whole genome shotgun (WGS) entry which is preliminary data.</text>
</comment>
<dbReference type="Gene3D" id="3.40.50.720">
    <property type="entry name" value="NAD(P)-binding Rossmann-like Domain"/>
    <property type="match status" value="1"/>
</dbReference>
<dbReference type="GO" id="GO:0141148">
    <property type="term" value="F:enoyl-[acyl-carrier-protein] reductase (NADPH) activity"/>
    <property type="evidence" value="ECO:0007669"/>
    <property type="project" value="UniProtKB-EC"/>
</dbReference>
<comment type="subcellular location">
    <subcellularLocation>
        <location evidence="1">Mitochondrion</location>
    </subcellularLocation>
</comment>
<keyword evidence="3" id="KW-0444">Lipid biosynthesis</keyword>
<evidence type="ECO:0000256" key="2">
    <source>
        <dbReference type="ARBA" id="ARBA00010371"/>
    </source>
</evidence>
<proteinExistence type="inferred from homology"/>
<organism evidence="16 17">
    <name type="scientific">Leptosia nina</name>
    <dbReference type="NCBI Taxonomy" id="320188"/>
    <lineage>
        <taxon>Eukaryota</taxon>
        <taxon>Metazoa</taxon>
        <taxon>Ecdysozoa</taxon>
        <taxon>Arthropoda</taxon>
        <taxon>Hexapoda</taxon>
        <taxon>Insecta</taxon>
        <taxon>Pterygota</taxon>
        <taxon>Neoptera</taxon>
        <taxon>Endopterygota</taxon>
        <taxon>Lepidoptera</taxon>
        <taxon>Glossata</taxon>
        <taxon>Ditrysia</taxon>
        <taxon>Papilionoidea</taxon>
        <taxon>Pieridae</taxon>
        <taxon>Pierinae</taxon>
        <taxon>Leptosia</taxon>
    </lineage>
</organism>
<evidence type="ECO:0000313" key="17">
    <source>
        <dbReference type="Proteomes" id="UP001497472"/>
    </source>
</evidence>
<evidence type="ECO:0000256" key="3">
    <source>
        <dbReference type="ARBA" id="ARBA00022516"/>
    </source>
</evidence>
<dbReference type="CDD" id="cd08290">
    <property type="entry name" value="ETR"/>
    <property type="match status" value="1"/>
</dbReference>
<keyword evidence="6" id="KW-0809">Transit peptide</keyword>
<dbReference type="PANTHER" id="PTHR43981">
    <property type="entry name" value="ENOYL-[ACYL-CARRIER-PROTEIN] REDUCTASE, MITOCHONDRIAL"/>
    <property type="match status" value="1"/>
</dbReference>
<dbReference type="EC" id="1.3.1.104" evidence="11"/>
<accession>A0AAV1K5A8</accession>
<dbReference type="Pfam" id="PF08240">
    <property type="entry name" value="ADH_N"/>
    <property type="match status" value="1"/>
</dbReference>
<keyword evidence="4" id="KW-0276">Fatty acid metabolism</keyword>
<name>A0AAV1K5A8_9NEOP</name>
<keyword evidence="10" id="KW-0275">Fatty acid biosynthesis</keyword>
<comment type="similarity">
    <text evidence="2">Belongs to the zinc-containing alcohol dehydrogenase family. Quinone oxidoreductase subfamily.</text>
</comment>
<dbReference type="InterPro" id="IPR051034">
    <property type="entry name" value="Mito_Enoyl-ACP_Reductase"/>
</dbReference>
<evidence type="ECO:0000256" key="1">
    <source>
        <dbReference type="ARBA" id="ARBA00004173"/>
    </source>
</evidence>
<protein>
    <recommendedName>
        <fullName evidence="12">Enoyl-[acyl-carrier-protein] reductase, mitochondrial</fullName>
        <ecNumber evidence="11">1.3.1.104</ecNumber>
    </recommendedName>
    <alternativeName>
        <fullName evidence="13">2-enoyl thioester reductase</fullName>
    </alternativeName>
</protein>
<dbReference type="InterPro" id="IPR020843">
    <property type="entry name" value="ER"/>
</dbReference>
<evidence type="ECO:0000256" key="11">
    <source>
        <dbReference type="ARBA" id="ARBA00038963"/>
    </source>
</evidence>
<evidence type="ECO:0000256" key="8">
    <source>
        <dbReference type="ARBA" id="ARBA00023098"/>
    </source>
</evidence>
<dbReference type="Gene3D" id="3.90.180.10">
    <property type="entry name" value="Medium-chain alcohol dehydrogenases, catalytic domain"/>
    <property type="match status" value="1"/>
</dbReference>
<dbReference type="SUPFAM" id="SSF50129">
    <property type="entry name" value="GroES-like"/>
    <property type="match status" value="1"/>
</dbReference>
<keyword evidence="8" id="KW-0443">Lipid metabolism</keyword>
<sequence>MYVLCLNKCFNNIFGRNKCLPKLPTVPGDEGVGDVVEIGSHVCTVEPGERVVLTSRMLGTWRYYGVYDERDVHVISPKLTLPEASTLTIAPCMAYRMLKDFGDLKPGDTVIQNAANSACGQCVIQLCKAWGLQSFNIVANHCGYEVVKKNLMSLGATAVYTIEEAEAVTSFNTSLTRPKLALNCLGGRFEDILLKLLERNGSIVYYGCAFDLPIVKSCLRPDLLFRTFHLCDWNSRATPVDVDNMMNAIIKLMVVGAFKAPIYQPLELKNFVHAFRNTVHCEAFSTVNYIFDFTMP</sequence>
<dbReference type="InterPro" id="IPR036291">
    <property type="entry name" value="NAD(P)-bd_dom_sf"/>
</dbReference>
<dbReference type="PANTHER" id="PTHR43981:SF2">
    <property type="entry name" value="ENOYL-[ACYL-CARRIER-PROTEIN] REDUCTASE, MITOCHONDRIAL"/>
    <property type="match status" value="1"/>
</dbReference>
<dbReference type="AlphaFoldDB" id="A0AAV1K5A8"/>
<evidence type="ECO:0000256" key="14">
    <source>
        <dbReference type="ARBA" id="ARBA00048843"/>
    </source>
</evidence>
<evidence type="ECO:0000259" key="15">
    <source>
        <dbReference type="SMART" id="SM00829"/>
    </source>
</evidence>
<evidence type="ECO:0000313" key="16">
    <source>
        <dbReference type="EMBL" id="CAK1555775.1"/>
    </source>
</evidence>
<evidence type="ECO:0000256" key="6">
    <source>
        <dbReference type="ARBA" id="ARBA00022946"/>
    </source>
</evidence>
<keyword evidence="9" id="KW-0496">Mitochondrion</keyword>
<evidence type="ECO:0000256" key="10">
    <source>
        <dbReference type="ARBA" id="ARBA00023160"/>
    </source>
</evidence>
<dbReference type="SMART" id="SM00829">
    <property type="entry name" value="PKS_ER"/>
    <property type="match status" value="1"/>
</dbReference>
<evidence type="ECO:0000256" key="5">
    <source>
        <dbReference type="ARBA" id="ARBA00022857"/>
    </source>
</evidence>
<feature type="domain" description="Enoyl reductase (ER)" evidence="15">
    <location>
        <begin position="8"/>
        <end position="279"/>
    </location>
</feature>
<dbReference type="GO" id="GO:0005739">
    <property type="term" value="C:mitochondrion"/>
    <property type="evidence" value="ECO:0007669"/>
    <property type="project" value="UniProtKB-SubCell"/>
</dbReference>
<dbReference type="GO" id="GO:0006633">
    <property type="term" value="P:fatty acid biosynthetic process"/>
    <property type="evidence" value="ECO:0007669"/>
    <property type="project" value="UniProtKB-KW"/>
</dbReference>
<reference evidence="16 17" key="1">
    <citation type="submission" date="2023-11" db="EMBL/GenBank/DDBJ databases">
        <authorList>
            <person name="Okamura Y."/>
        </authorList>
    </citation>
    <scope>NUCLEOTIDE SEQUENCE [LARGE SCALE GENOMIC DNA]</scope>
</reference>